<evidence type="ECO:0000256" key="9">
    <source>
        <dbReference type="ARBA" id="ARBA00023136"/>
    </source>
</evidence>
<dbReference type="GO" id="GO:0022900">
    <property type="term" value="P:electron transport chain"/>
    <property type="evidence" value="ECO:0007669"/>
    <property type="project" value="InterPro"/>
</dbReference>
<dbReference type="EC" id="7.1.1.9" evidence="4"/>
<evidence type="ECO:0000256" key="11">
    <source>
        <dbReference type="ARBA" id="ARBA00031401"/>
    </source>
</evidence>
<evidence type="ECO:0000256" key="8">
    <source>
        <dbReference type="ARBA" id="ARBA00022989"/>
    </source>
</evidence>
<proteinExistence type="inferred from homology"/>
<dbReference type="Proteomes" id="UP000199649">
    <property type="component" value="Chromosome I"/>
</dbReference>
<feature type="transmembrane region" description="Helical" evidence="13">
    <location>
        <begin position="89"/>
        <end position="107"/>
    </location>
</feature>
<evidence type="ECO:0000256" key="5">
    <source>
        <dbReference type="ARBA" id="ARBA00022475"/>
    </source>
</evidence>
<keyword evidence="8 13" id="KW-1133">Transmembrane helix</keyword>
<dbReference type="Pfam" id="PF12270">
    <property type="entry name" value="Cyt_c_ox_IV"/>
    <property type="match status" value="1"/>
</dbReference>
<comment type="subcellular location">
    <subcellularLocation>
        <location evidence="2">Cell membrane</location>
        <topology evidence="2">Multi-pass membrane protein</topology>
    </subcellularLocation>
</comment>
<dbReference type="RefSeq" id="WP_092667336.1">
    <property type="nucleotide sequence ID" value="NZ_LT629734.1"/>
</dbReference>
<sequence>MRANIILLAILAVFFYLCAAVYTLWHMGSYGGQVEWAGTLGLGLTGVMATLIGFYLVLVYRGQGGEVAMDRMDAELDDDDPDQGHFSPWSWWPIGLAAAFALVFLSFTGPTFLLPIAAVLLLVMLTGWVYEYYRGNFSR</sequence>
<gene>
    <name evidence="14" type="ORF">SAMN04489719_2548</name>
</gene>
<evidence type="ECO:0000313" key="14">
    <source>
        <dbReference type="EMBL" id="SDS53894.1"/>
    </source>
</evidence>
<keyword evidence="6 13" id="KW-0812">Transmembrane</keyword>
<reference evidence="15" key="1">
    <citation type="submission" date="2016-10" db="EMBL/GenBank/DDBJ databases">
        <authorList>
            <person name="Varghese N."/>
            <person name="Submissions S."/>
        </authorList>
    </citation>
    <scope>NUCLEOTIDE SEQUENCE [LARGE SCALE GENOMIC DNA]</scope>
    <source>
        <strain evidence="15">DSM 22965</strain>
    </source>
</reference>
<dbReference type="InterPro" id="IPR021050">
    <property type="entry name" value="Cyt_c_oxidase_su4_actinobac"/>
</dbReference>
<keyword evidence="15" id="KW-1185">Reference proteome</keyword>
<feature type="transmembrane region" description="Helical" evidence="13">
    <location>
        <begin position="113"/>
        <end position="133"/>
    </location>
</feature>
<comment type="similarity">
    <text evidence="3">Belongs to the cytochrome c oxidase bacterial subunit CtaF family.</text>
</comment>
<accession>A0A1H1T152</accession>
<dbReference type="EMBL" id="LT629734">
    <property type="protein sequence ID" value="SDS53894.1"/>
    <property type="molecule type" value="Genomic_DNA"/>
</dbReference>
<keyword evidence="9 13" id="KW-0472">Membrane</keyword>
<evidence type="ECO:0000256" key="7">
    <source>
        <dbReference type="ARBA" id="ARBA00022967"/>
    </source>
</evidence>
<evidence type="ECO:0000256" key="3">
    <source>
        <dbReference type="ARBA" id="ARBA00006870"/>
    </source>
</evidence>
<evidence type="ECO:0000256" key="12">
    <source>
        <dbReference type="ARBA" id="ARBA00047816"/>
    </source>
</evidence>
<dbReference type="OrthoDB" id="5244617at2"/>
<evidence type="ECO:0000256" key="2">
    <source>
        <dbReference type="ARBA" id="ARBA00004651"/>
    </source>
</evidence>
<dbReference type="GO" id="GO:0004129">
    <property type="term" value="F:cytochrome-c oxidase activity"/>
    <property type="evidence" value="ECO:0007669"/>
    <property type="project" value="UniProtKB-EC"/>
</dbReference>
<dbReference type="STRING" id="684552.SAMN04489719_2548"/>
<evidence type="ECO:0000256" key="13">
    <source>
        <dbReference type="SAM" id="Phobius"/>
    </source>
</evidence>
<evidence type="ECO:0000313" key="15">
    <source>
        <dbReference type="Proteomes" id="UP000199649"/>
    </source>
</evidence>
<feature type="transmembrane region" description="Helical" evidence="13">
    <location>
        <begin position="36"/>
        <end position="60"/>
    </location>
</feature>
<comment type="function">
    <text evidence="1">Part of cytochrome c oxidase, its function is unknown.</text>
</comment>
<organism evidence="14 15">
    <name type="scientific">Agrococcus carbonis</name>
    <dbReference type="NCBI Taxonomy" id="684552"/>
    <lineage>
        <taxon>Bacteria</taxon>
        <taxon>Bacillati</taxon>
        <taxon>Actinomycetota</taxon>
        <taxon>Actinomycetes</taxon>
        <taxon>Micrococcales</taxon>
        <taxon>Microbacteriaceae</taxon>
        <taxon>Agrococcus</taxon>
    </lineage>
</organism>
<comment type="catalytic activity">
    <reaction evidence="12">
        <text>4 Fe(II)-[cytochrome c] + O2 + 8 H(+)(in) = 4 Fe(III)-[cytochrome c] + 2 H2O + 4 H(+)(out)</text>
        <dbReference type="Rhea" id="RHEA:11436"/>
        <dbReference type="Rhea" id="RHEA-COMP:10350"/>
        <dbReference type="Rhea" id="RHEA-COMP:14399"/>
        <dbReference type="ChEBI" id="CHEBI:15377"/>
        <dbReference type="ChEBI" id="CHEBI:15378"/>
        <dbReference type="ChEBI" id="CHEBI:15379"/>
        <dbReference type="ChEBI" id="CHEBI:29033"/>
        <dbReference type="ChEBI" id="CHEBI:29034"/>
        <dbReference type="EC" id="7.1.1.9"/>
    </reaction>
</comment>
<protein>
    <recommendedName>
        <fullName evidence="4">cytochrome-c oxidase</fullName>
        <ecNumber evidence="4">7.1.1.9</ecNumber>
    </recommendedName>
    <alternativeName>
        <fullName evidence="11">Cytochrome aa3 subunit 4</fullName>
    </alternativeName>
    <alternativeName>
        <fullName evidence="10">Cytochrome c oxidase polypeptide IV</fullName>
    </alternativeName>
</protein>
<keyword evidence="5" id="KW-1003">Cell membrane</keyword>
<name>A0A1H1T152_9MICO</name>
<dbReference type="AlphaFoldDB" id="A0A1H1T152"/>
<evidence type="ECO:0000256" key="10">
    <source>
        <dbReference type="ARBA" id="ARBA00031366"/>
    </source>
</evidence>
<evidence type="ECO:0000256" key="1">
    <source>
        <dbReference type="ARBA" id="ARBA00002536"/>
    </source>
</evidence>
<keyword evidence="7" id="KW-1278">Translocase</keyword>
<evidence type="ECO:0000256" key="4">
    <source>
        <dbReference type="ARBA" id="ARBA00012949"/>
    </source>
</evidence>
<dbReference type="GO" id="GO:0005886">
    <property type="term" value="C:plasma membrane"/>
    <property type="evidence" value="ECO:0007669"/>
    <property type="project" value="UniProtKB-SubCell"/>
</dbReference>
<evidence type="ECO:0000256" key="6">
    <source>
        <dbReference type="ARBA" id="ARBA00022692"/>
    </source>
</evidence>